<dbReference type="Pfam" id="PF01884">
    <property type="entry name" value="PcrB"/>
    <property type="match status" value="1"/>
</dbReference>
<evidence type="ECO:0000256" key="8">
    <source>
        <dbReference type="HAMAP-Rule" id="MF_00112"/>
    </source>
</evidence>
<dbReference type="GO" id="GO:0120536">
    <property type="term" value="F:heptaprenylglyceryl phosphate synthase activity"/>
    <property type="evidence" value="ECO:0007669"/>
    <property type="project" value="UniProtKB-ARBA"/>
</dbReference>
<feature type="binding site" evidence="8">
    <location>
        <begin position="171"/>
        <end position="177"/>
    </location>
    <ligand>
        <name>sn-glycerol 1-phosphate</name>
        <dbReference type="ChEBI" id="CHEBI:57685"/>
    </ligand>
</feature>
<feature type="binding site" evidence="8">
    <location>
        <begin position="202"/>
        <end position="203"/>
    </location>
    <ligand>
        <name>sn-glycerol 1-phosphate</name>
        <dbReference type="ChEBI" id="CHEBI:57685"/>
    </ligand>
</feature>
<evidence type="ECO:0000256" key="6">
    <source>
        <dbReference type="ARBA" id="ARBA00023209"/>
    </source>
</evidence>
<evidence type="ECO:0000313" key="10">
    <source>
        <dbReference type="Proteomes" id="UP000248917"/>
    </source>
</evidence>
<sequence>MKKISKLLKILSKSGRKGIAWLVDPEKELDPARFEWIGNSGLDLILVGGSGGNSQELERTIFTIRQFSGSIPICIFPGSGLQISGLADGILFLSLISGKNPEYLISQQAEAAPRLENLSLEILPTGYLLVNNGEILSVHKASNTLPVLNAELDRLKAISLAGKYLGLDYFYLEAGSGAKKPVSPEAIQVVKKSVKRPLIVGGGLDSTEKVKLAFDAGADLIVLGNTIEKDPGFLAEVLKVKMWYNQLLNIN</sequence>
<reference evidence="9 10" key="1">
    <citation type="submission" date="2018-06" db="EMBL/GenBank/DDBJ databases">
        <title>Genomic Encyclopedia of Archaeal and Bacterial Type Strains, Phase II (KMG-II): from individual species to whole genera.</title>
        <authorList>
            <person name="Goeker M."/>
        </authorList>
    </citation>
    <scope>NUCLEOTIDE SEQUENCE [LARGE SCALE GENOMIC DNA]</scope>
    <source>
        <strain evidence="9 10">T4</strain>
    </source>
</reference>
<dbReference type="Proteomes" id="UP000248917">
    <property type="component" value="Unassembled WGS sequence"/>
</dbReference>
<keyword evidence="4 8" id="KW-0460">Magnesium</keyword>
<evidence type="ECO:0000256" key="1">
    <source>
        <dbReference type="ARBA" id="ARBA00022516"/>
    </source>
</evidence>
<dbReference type="EC" id="2.5.1.41" evidence="8"/>
<keyword evidence="1 8" id="KW-0444">Lipid biosynthesis</keyword>
<proteinExistence type="inferred from homology"/>
<keyword evidence="3 8" id="KW-0479">Metal-binding</keyword>
<evidence type="ECO:0000256" key="3">
    <source>
        <dbReference type="ARBA" id="ARBA00022723"/>
    </source>
</evidence>
<comment type="cofactor">
    <cofactor evidence="8">
        <name>Mg(2+)</name>
        <dbReference type="ChEBI" id="CHEBI:18420"/>
    </cofactor>
</comment>
<comment type="function">
    <text evidence="8">Prenyltransferase that catalyzes the transfer of the geranylgeranyl moiety of geranylgeranyl diphosphate (GGPP) to the C3 hydroxyl of sn-glycerol-1-phosphate (G1P).</text>
</comment>
<evidence type="ECO:0000256" key="4">
    <source>
        <dbReference type="ARBA" id="ARBA00022842"/>
    </source>
</evidence>
<dbReference type="PANTHER" id="PTHR40029">
    <property type="match status" value="1"/>
</dbReference>
<dbReference type="RefSeq" id="WP_245943413.1">
    <property type="nucleotide sequence ID" value="NZ_QKTX01000011.1"/>
</dbReference>
<comment type="catalytic activity">
    <reaction evidence="8">
        <text>sn-glycerol 1-phosphate + (2E,6E,10E)-geranylgeranyl diphosphate = sn-3-O-(geranylgeranyl)glycerol 1-phosphate + diphosphate</text>
        <dbReference type="Rhea" id="RHEA:23404"/>
        <dbReference type="ChEBI" id="CHEBI:33019"/>
        <dbReference type="ChEBI" id="CHEBI:57677"/>
        <dbReference type="ChEBI" id="CHEBI:57685"/>
        <dbReference type="ChEBI" id="CHEBI:58756"/>
        <dbReference type="EC" id="2.5.1.41"/>
    </reaction>
</comment>
<dbReference type="GO" id="GO:0047294">
    <property type="term" value="F:phosphoglycerol geranylgeranyltransferase activity"/>
    <property type="evidence" value="ECO:0007669"/>
    <property type="project" value="UniProtKB-UniRule"/>
</dbReference>
<evidence type="ECO:0000256" key="7">
    <source>
        <dbReference type="ARBA" id="ARBA00023264"/>
    </source>
</evidence>
<dbReference type="PANTHER" id="PTHR40029:SF2">
    <property type="entry name" value="HEPTAPRENYLGLYCERYL PHOSPHATE SYNTHASE"/>
    <property type="match status" value="1"/>
</dbReference>
<accession>A0A326RM23</accession>
<evidence type="ECO:0000256" key="2">
    <source>
        <dbReference type="ARBA" id="ARBA00022679"/>
    </source>
</evidence>
<dbReference type="EMBL" id="QKTX01000011">
    <property type="protein sequence ID" value="PZV80899.1"/>
    <property type="molecule type" value="Genomic_DNA"/>
</dbReference>
<evidence type="ECO:0000313" key="9">
    <source>
        <dbReference type="EMBL" id="PZV80899.1"/>
    </source>
</evidence>
<keyword evidence="5 8" id="KW-0443">Lipid metabolism</keyword>
<organism evidence="9 10">
    <name type="scientific">Algoriphagus aquaeductus</name>
    <dbReference type="NCBI Taxonomy" id="475299"/>
    <lineage>
        <taxon>Bacteria</taxon>
        <taxon>Pseudomonadati</taxon>
        <taxon>Bacteroidota</taxon>
        <taxon>Cytophagia</taxon>
        <taxon>Cytophagales</taxon>
        <taxon>Cyclobacteriaceae</taxon>
        <taxon>Algoriphagus</taxon>
    </lineage>
</organism>
<evidence type="ECO:0000256" key="5">
    <source>
        <dbReference type="ARBA" id="ARBA00023098"/>
    </source>
</evidence>
<feature type="binding site" evidence="8">
    <location>
        <position position="50"/>
    </location>
    <ligand>
        <name>Mg(2+)</name>
        <dbReference type="ChEBI" id="CHEBI:18420"/>
    </ligand>
</feature>
<keyword evidence="6 8" id="KW-0594">Phospholipid biosynthesis</keyword>
<dbReference type="GO" id="GO:0000287">
    <property type="term" value="F:magnesium ion binding"/>
    <property type="evidence" value="ECO:0007669"/>
    <property type="project" value="UniProtKB-UniRule"/>
</dbReference>
<dbReference type="AlphaFoldDB" id="A0A326RM23"/>
<protein>
    <recommendedName>
        <fullName evidence="8">Geranylgeranylglyceryl phosphate synthase</fullName>
        <shortName evidence="8">GGGP synthase</shortName>
        <shortName evidence="8">GGGPS</shortName>
        <ecNumber evidence="8">2.5.1.41</ecNumber>
    </recommendedName>
    <alternativeName>
        <fullName evidence="8">(S)-3-O-geranylgeranylglyceryl phosphate synthase</fullName>
    </alternativeName>
    <alternativeName>
        <fullName evidence="8">Phosphoglycerol geranylgeranyltransferase</fullName>
    </alternativeName>
</protein>
<feature type="binding site" evidence="8">
    <location>
        <position position="24"/>
    </location>
    <ligand>
        <name>Mg(2+)</name>
        <dbReference type="ChEBI" id="CHEBI:18420"/>
    </ligand>
</feature>
<dbReference type="Gene3D" id="3.20.20.390">
    <property type="entry name" value="FMN-linked oxidoreductases"/>
    <property type="match status" value="1"/>
</dbReference>
<gene>
    <name evidence="9" type="ORF">CLV31_11165</name>
</gene>
<keyword evidence="10" id="KW-1185">Reference proteome</keyword>
<dbReference type="InterPro" id="IPR038597">
    <property type="entry name" value="GGGP/HepGP_synthase_sf"/>
</dbReference>
<feature type="binding site" evidence="8">
    <location>
        <begin position="224"/>
        <end position="225"/>
    </location>
    <ligand>
        <name>sn-glycerol 1-phosphate</name>
        <dbReference type="ChEBI" id="CHEBI:57685"/>
    </ligand>
</feature>
<keyword evidence="2 8" id="KW-0808">Transferase</keyword>
<dbReference type="GO" id="GO:0046474">
    <property type="term" value="P:glycerophospholipid biosynthetic process"/>
    <property type="evidence" value="ECO:0007669"/>
    <property type="project" value="UniProtKB-UniRule"/>
</dbReference>
<name>A0A326RM23_9BACT</name>
<comment type="caution">
    <text evidence="9">The sequence shown here is derived from an EMBL/GenBank/DDBJ whole genome shotgun (WGS) entry which is preliminary data.</text>
</comment>
<dbReference type="HAMAP" id="MF_00112">
    <property type="entry name" value="GGGP_HepGP_synthase"/>
    <property type="match status" value="1"/>
</dbReference>
<dbReference type="InterPro" id="IPR008205">
    <property type="entry name" value="GGGP_HepGP_synthase"/>
</dbReference>
<dbReference type="NCBIfam" id="TIGR01768">
    <property type="entry name" value="GGGP-family"/>
    <property type="match status" value="1"/>
</dbReference>
<comment type="similarity">
    <text evidence="8">Belongs to the GGGP/HepGP synthase family. Group II subfamily.</text>
</comment>
<keyword evidence="7 8" id="KW-1208">Phospholipid metabolism</keyword>
<comment type="caution">
    <text evidence="8">Lacks conserved residue(s) required for the propagation of feature annotation.</text>
</comment>
<dbReference type="InterPro" id="IPR039074">
    <property type="entry name" value="GGGP/HepGP_synthase_I"/>
</dbReference>
<dbReference type="SUPFAM" id="SSF51395">
    <property type="entry name" value="FMN-linked oxidoreductases"/>
    <property type="match status" value="1"/>
</dbReference>